<dbReference type="EMBL" id="DSTT01000005">
    <property type="protein sequence ID" value="HFK24089.1"/>
    <property type="molecule type" value="Genomic_DNA"/>
</dbReference>
<dbReference type="Pfam" id="PF10502">
    <property type="entry name" value="Peptidase_S26"/>
    <property type="match status" value="2"/>
</dbReference>
<dbReference type="GO" id="GO:0006465">
    <property type="term" value="P:signal peptide processing"/>
    <property type="evidence" value="ECO:0007669"/>
    <property type="project" value="InterPro"/>
</dbReference>
<gene>
    <name evidence="5" type="ORF">ENS15_05500</name>
</gene>
<feature type="domain" description="Peptidase S26" evidence="4">
    <location>
        <begin position="102"/>
        <end position="142"/>
    </location>
</feature>
<dbReference type="InterPro" id="IPR036286">
    <property type="entry name" value="LexA/Signal_pep-like_sf"/>
</dbReference>
<keyword evidence="3" id="KW-0812">Transmembrane</keyword>
<dbReference type="AlphaFoldDB" id="A0A7C3J6S2"/>
<feature type="domain" description="Peptidase S26" evidence="4">
    <location>
        <begin position="8"/>
        <end position="97"/>
    </location>
</feature>
<comment type="caution">
    <text evidence="5">The sequence shown here is derived from an EMBL/GenBank/DDBJ whole genome shotgun (WGS) entry which is preliminary data.</text>
</comment>
<organism evidence="5">
    <name type="scientific">candidate division WOR-3 bacterium</name>
    <dbReference type="NCBI Taxonomy" id="2052148"/>
    <lineage>
        <taxon>Bacteria</taxon>
        <taxon>Bacteria division WOR-3</taxon>
    </lineage>
</organism>
<evidence type="ECO:0000256" key="1">
    <source>
        <dbReference type="ARBA" id="ARBA00009370"/>
    </source>
</evidence>
<evidence type="ECO:0000256" key="3">
    <source>
        <dbReference type="SAM" id="Phobius"/>
    </source>
</evidence>
<feature type="active site" evidence="2">
    <location>
        <position position="34"/>
    </location>
</feature>
<comment type="similarity">
    <text evidence="1">Belongs to the peptidase S26 family.</text>
</comment>
<evidence type="ECO:0000256" key="2">
    <source>
        <dbReference type="PIRSR" id="PIRSR600223-1"/>
    </source>
</evidence>
<dbReference type="SUPFAM" id="SSF51306">
    <property type="entry name" value="LexA/Signal peptidase"/>
    <property type="match status" value="1"/>
</dbReference>
<protein>
    <recommendedName>
        <fullName evidence="4">Peptidase S26 domain-containing protein</fullName>
    </recommendedName>
</protein>
<reference evidence="5" key="1">
    <citation type="journal article" date="2020" name="mSystems">
        <title>Genome- and Community-Level Interaction Insights into Carbon Utilization and Element Cycling Functions of Hydrothermarchaeota in Hydrothermal Sediment.</title>
        <authorList>
            <person name="Zhou Z."/>
            <person name="Liu Y."/>
            <person name="Xu W."/>
            <person name="Pan J."/>
            <person name="Luo Z.H."/>
            <person name="Li M."/>
        </authorList>
    </citation>
    <scope>NUCLEOTIDE SEQUENCE [LARGE SCALE GENOMIC DNA]</scope>
    <source>
        <strain evidence="5">SpSt-464</strain>
    </source>
</reference>
<sequence>MKSEDILFSLTVSIVLIVIIKFFFLSPIIVKGESMSSTFNDGDISFSLPSNTYRIFKIFLKDKNYSFLKDKNVIVEHGNKKLIKRCVGIPNDTIILKEISGNEKKIIVPQDSFFLIGDNFRDSYDSRYFGFVGFKEIKGIIVFEKKL</sequence>
<keyword evidence="3" id="KW-0472">Membrane</keyword>
<name>A0A7C3J6S2_UNCW3</name>
<proteinExistence type="inferred from homology"/>
<feature type="active site" evidence="2">
    <location>
        <position position="84"/>
    </location>
</feature>
<accession>A0A7C3J6S2</accession>
<dbReference type="GO" id="GO:0004252">
    <property type="term" value="F:serine-type endopeptidase activity"/>
    <property type="evidence" value="ECO:0007669"/>
    <property type="project" value="InterPro"/>
</dbReference>
<dbReference type="Gene3D" id="2.10.109.10">
    <property type="entry name" value="Umud Fragment, subunit A"/>
    <property type="match status" value="1"/>
</dbReference>
<dbReference type="PANTHER" id="PTHR43390">
    <property type="entry name" value="SIGNAL PEPTIDASE I"/>
    <property type="match status" value="1"/>
</dbReference>
<evidence type="ECO:0000313" key="5">
    <source>
        <dbReference type="EMBL" id="HFK24089.1"/>
    </source>
</evidence>
<dbReference type="InterPro" id="IPR019533">
    <property type="entry name" value="Peptidase_S26"/>
</dbReference>
<dbReference type="PANTHER" id="PTHR43390:SF1">
    <property type="entry name" value="CHLOROPLAST PROCESSING PEPTIDASE"/>
    <property type="match status" value="1"/>
</dbReference>
<keyword evidence="3" id="KW-1133">Transmembrane helix</keyword>
<dbReference type="InterPro" id="IPR000223">
    <property type="entry name" value="Pept_S26A_signal_pept_1"/>
</dbReference>
<evidence type="ECO:0000259" key="4">
    <source>
        <dbReference type="Pfam" id="PF10502"/>
    </source>
</evidence>
<dbReference type="CDD" id="cd06530">
    <property type="entry name" value="S26_SPase_I"/>
    <property type="match status" value="1"/>
</dbReference>
<feature type="transmembrane region" description="Helical" evidence="3">
    <location>
        <begin position="6"/>
        <end position="30"/>
    </location>
</feature>
<dbReference type="PRINTS" id="PR00727">
    <property type="entry name" value="LEADERPTASE"/>
</dbReference>
<dbReference type="GO" id="GO:0016020">
    <property type="term" value="C:membrane"/>
    <property type="evidence" value="ECO:0007669"/>
    <property type="project" value="InterPro"/>
</dbReference>